<evidence type="ECO:0008006" key="5">
    <source>
        <dbReference type="Google" id="ProtNLM"/>
    </source>
</evidence>
<feature type="transmembrane region" description="Helical" evidence="2">
    <location>
        <begin position="20"/>
        <end position="38"/>
    </location>
</feature>
<name>A0A0G4G5J2_VITBC</name>
<dbReference type="AlphaFoldDB" id="A0A0G4G5J2"/>
<dbReference type="EMBL" id="CDMY01000571">
    <property type="protein sequence ID" value="CEM23816.1"/>
    <property type="molecule type" value="Genomic_DNA"/>
</dbReference>
<dbReference type="SUPFAM" id="SSF103473">
    <property type="entry name" value="MFS general substrate transporter"/>
    <property type="match status" value="1"/>
</dbReference>
<feature type="transmembrane region" description="Helical" evidence="2">
    <location>
        <begin position="354"/>
        <end position="372"/>
    </location>
</feature>
<dbReference type="PANTHER" id="PTHR23525:SF1">
    <property type="entry name" value="NODULIN-LIKE DOMAIN-CONTAINING PROTEIN"/>
    <property type="match status" value="1"/>
</dbReference>
<sequence>MLPLAASFSRAELYARNRRLNVRLMFASSAFCTLYYATAQGGIFGRYLPLSAVEQNVGRGQGQPSGWFRRVHQRSDVTSVCGARGLLVDRLDRTLLTKVSSVGLLVASISGAYALLTDSIYLIYFNLLLWGVFAEVSSATEAIFADSVDRGERSKLFTYKGILATVWLGAGPGMMVFFFLAFGDRWSLSICHIPLVIGTIVFAPLWGIFNWFFRHPRPWVKGAAEAANGSREATSSISMNGTTGSTFASASDTTGVKQRAGSAGDGGGSDESQAITINGEGGAAAAVAAAAAAGGAGDADQEDVDDSELLKHPTPAQRCIPYICAVCDFITSVGGGMTVKYFPLFFKNDYGFTPMHVCILTAVYPLCIGLWMQLAQKLSTKMGRAHASLLHQLAGCLCLFLMSRVYHLPFLIVLFLHRGKWNAIESLTYMTWAGSAFIGGRLADSHDYRFTFMITALIYLFALILYTPLVFLVPRNEADFLSHVKPRTDSIHASPRVAKSPDALAFTSSPSSLRGRPPRAREYSIDVEHLNEHLLTSHHEHDQFSPAAVYRTAMDHTHMTTNVSYVRMQDGTETVRGKTA</sequence>
<feature type="transmembrane region" description="Helical" evidence="2">
    <location>
        <begin position="450"/>
        <end position="473"/>
    </location>
</feature>
<evidence type="ECO:0000313" key="4">
    <source>
        <dbReference type="Proteomes" id="UP000041254"/>
    </source>
</evidence>
<feature type="transmembrane region" description="Helical" evidence="2">
    <location>
        <begin position="393"/>
        <end position="416"/>
    </location>
</feature>
<dbReference type="VEuPathDB" id="CryptoDB:Vbra_17145"/>
<organism evidence="3 4">
    <name type="scientific">Vitrella brassicaformis (strain CCMP3155)</name>
    <dbReference type="NCBI Taxonomy" id="1169540"/>
    <lineage>
        <taxon>Eukaryota</taxon>
        <taxon>Sar</taxon>
        <taxon>Alveolata</taxon>
        <taxon>Colpodellida</taxon>
        <taxon>Vitrellaceae</taxon>
        <taxon>Vitrella</taxon>
    </lineage>
</organism>
<feature type="transmembrane region" description="Helical" evidence="2">
    <location>
        <begin position="193"/>
        <end position="213"/>
    </location>
</feature>
<dbReference type="PANTHER" id="PTHR23525">
    <property type="entry name" value="TRANSPORTER, PUTATIVE-RELATED"/>
    <property type="match status" value="1"/>
</dbReference>
<dbReference type="InParanoid" id="A0A0G4G5J2"/>
<dbReference type="Proteomes" id="UP000041254">
    <property type="component" value="Unassembled WGS sequence"/>
</dbReference>
<evidence type="ECO:0000256" key="2">
    <source>
        <dbReference type="SAM" id="Phobius"/>
    </source>
</evidence>
<dbReference type="Gene3D" id="1.20.1250.20">
    <property type="entry name" value="MFS general substrate transporter like domains"/>
    <property type="match status" value="2"/>
</dbReference>
<protein>
    <recommendedName>
        <fullName evidence="5">Major facilitator superfamily associated domain-containing protein</fullName>
    </recommendedName>
</protein>
<keyword evidence="2" id="KW-1133">Transmembrane helix</keyword>
<feature type="compositionally biased region" description="Polar residues" evidence="1">
    <location>
        <begin position="231"/>
        <end position="256"/>
    </location>
</feature>
<evidence type="ECO:0000313" key="3">
    <source>
        <dbReference type="EMBL" id="CEM23816.1"/>
    </source>
</evidence>
<feature type="region of interest" description="Disordered" evidence="1">
    <location>
        <begin position="231"/>
        <end position="274"/>
    </location>
</feature>
<feature type="transmembrane region" description="Helical" evidence="2">
    <location>
        <begin position="95"/>
        <end position="116"/>
    </location>
</feature>
<dbReference type="OrthoDB" id="541403at2759"/>
<dbReference type="InterPro" id="IPR036259">
    <property type="entry name" value="MFS_trans_sf"/>
</dbReference>
<dbReference type="OMA" id="VIVTWEA"/>
<feature type="transmembrane region" description="Helical" evidence="2">
    <location>
        <begin position="157"/>
        <end position="181"/>
    </location>
</feature>
<keyword evidence="4" id="KW-1185">Reference proteome</keyword>
<dbReference type="PhylomeDB" id="A0A0G4G5J2"/>
<feature type="transmembrane region" description="Helical" evidence="2">
    <location>
        <begin position="122"/>
        <end position="145"/>
    </location>
</feature>
<proteinExistence type="predicted"/>
<accession>A0A0G4G5J2</accession>
<gene>
    <name evidence="3" type="ORF">Vbra_17145</name>
</gene>
<keyword evidence="2" id="KW-0472">Membrane</keyword>
<keyword evidence="2" id="KW-0812">Transmembrane</keyword>
<reference evidence="3 4" key="1">
    <citation type="submission" date="2014-11" db="EMBL/GenBank/DDBJ databases">
        <authorList>
            <person name="Zhu J."/>
            <person name="Qi W."/>
            <person name="Song R."/>
        </authorList>
    </citation>
    <scope>NUCLEOTIDE SEQUENCE [LARGE SCALE GENOMIC DNA]</scope>
</reference>
<evidence type="ECO:0000256" key="1">
    <source>
        <dbReference type="SAM" id="MobiDB-lite"/>
    </source>
</evidence>